<dbReference type="SUPFAM" id="SSF48264">
    <property type="entry name" value="Cytochrome P450"/>
    <property type="match status" value="1"/>
</dbReference>
<protein>
    <submittedName>
        <fullName evidence="8">Premnaspirodiene oxygenase-like</fullName>
    </submittedName>
</protein>
<name>A0A6I9QCP8_ELAGV</name>
<comment type="similarity">
    <text evidence="1">Belongs to the cytochrome P450 family.</text>
</comment>
<dbReference type="PANTHER" id="PTHR47955">
    <property type="entry name" value="CYTOCHROME P450 FAMILY 71 PROTEIN"/>
    <property type="match status" value="1"/>
</dbReference>
<dbReference type="GO" id="GO:0005506">
    <property type="term" value="F:iron ion binding"/>
    <property type="evidence" value="ECO:0007669"/>
    <property type="project" value="InterPro"/>
</dbReference>
<reference evidence="8" key="1">
    <citation type="submission" date="2025-08" db="UniProtKB">
        <authorList>
            <consortium name="RefSeq"/>
        </authorList>
    </citation>
    <scope>IDENTIFICATION</scope>
</reference>
<evidence type="ECO:0000256" key="1">
    <source>
        <dbReference type="ARBA" id="ARBA00010617"/>
    </source>
</evidence>
<evidence type="ECO:0000256" key="6">
    <source>
        <dbReference type="SAM" id="SignalP"/>
    </source>
</evidence>
<feature type="chain" id="PRO_5026733818" evidence="6">
    <location>
        <begin position="30"/>
        <end position="511"/>
    </location>
</feature>
<dbReference type="GeneID" id="105033918"/>
<dbReference type="GO" id="GO:0004497">
    <property type="term" value="F:monooxygenase activity"/>
    <property type="evidence" value="ECO:0007669"/>
    <property type="project" value="InterPro"/>
</dbReference>
<evidence type="ECO:0000256" key="5">
    <source>
        <dbReference type="ARBA" id="ARBA00023004"/>
    </source>
</evidence>
<dbReference type="GO" id="GO:0016705">
    <property type="term" value="F:oxidoreductase activity, acting on paired donors, with incorporation or reduction of molecular oxygen"/>
    <property type="evidence" value="ECO:0007669"/>
    <property type="project" value="InterPro"/>
</dbReference>
<keyword evidence="3" id="KW-0479">Metal-binding</keyword>
<dbReference type="Pfam" id="PF00067">
    <property type="entry name" value="p450"/>
    <property type="match status" value="1"/>
</dbReference>
<evidence type="ECO:0000313" key="7">
    <source>
        <dbReference type="Proteomes" id="UP000504607"/>
    </source>
</evidence>
<dbReference type="InterPro" id="IPR001128">
    <property type="entry name" value="Cyt_P450"/>
</dbReference>
<dbReference type="PRINTS" id="PR00463">
    <property type="entry name" value="EP450I"/>
</dbReference>
<evidence type="ECO:0000256" key="2">
    <source>
        <dbReference type="ARBA" id="ARBA00022617"/>
    </source>
</evidence>
<keyword evidence="6" id="KW-0732">Signal</keyword>
<dbReference type="AlphaFoldDB" id="A0A6I9QCP8"/>
<dbReference type="PRINTS" id="PR00385">
    <property type="entry name" value="P450"/>
</dbReference>
<dbReference type="PANTHER" id="PTHR47955:SF8">
    <property type="entry name" value="CYTOCHROME P450 71D11-LIKE"/>
    <property type="match status" value="1"/>
</dbReference>
<keyword evidence="7" id="KW-1185">Reference proteome</keyword>
<dbReference type="InterPro" id="IPR002401">
    <property type="entry name" value="Cyt_P450_E_grp-I"/>
</dbReference>
<dbReference type="InterPro" id="IPR036396">
    <property type="entry name" value="Cyt_P450_sf"/>
</dbReference>
<accession>A0A6I9QCP8</accession>
<proteinExistence type="inferred from homology"/>
<dbReference type="InParanoid" id="A0A6I9QCP8"/>
<dbReference type="Gene3D" id="1.10.630.10">
    <property type="entry name" value="Cytochrome P450"/>
    <property type="match status" value="1"/>
</dbReference>
<dbReference type="OrthoDB" id="694535at2759"/>
<dbReference type="GO" id="GO:0020037">
    <property type="term" value="F:heme binding"/>
    <property type="evidence" value="ECO:0007669"/>
    <property type="project" value="InterPro"/>
</dbReference>
<dbReference type="Pfam" id="PF14223">
    <property type="entry name" value="Retrotran_gag_2"/>
    <property type="match status" value="1"/>
</dbReference>
<keyword evidence="5" id="KW-0408">Iron</keyword>
<sequence>MELNFVSLAFLFSSFLFALVVLKAPKSKAMKLPPSPPKLPIIGHLHRVLGSIPHRAFRDLSRRHGPVMLLKLGHVDHVVISSREAAREIMQTHDLIFATRPKLFIPEMLFQCADIAFSPYGNYWRQLRKICTVELLSTKRVKSFAAPLQEEILDLVGTISKLNKSPVNLSEKLRLLTNGVISRVAFGKTCKHAQRFLAATRELTELISGFCVADLFPSLTFIDTLTGLRSASEKSRREMDEIVEEIIKEHQEKRATSNGNKGDDPREEDVVDVLLGLEENGGLDFPLTHANIKAVTMDLFVAGTDTSSATTIWAMTELMKHPEIMEKAQAEVRRVLKGRPRIEEGDMSEFQYMKLVIKETLRLHPPTFFGSQDLWEIVNNGCHELMTQEKASLSANQENELKDVKKKNKKILFFLYQAVEESSFQKNIEAASSKEAWDIIAIIFRGDECVRQIRLQTLRAKFEDIRMESESIADYVFLILVIVNQMKRNDETLEDIRVVEKILHSLINFKV</sequence>
<feature type="signal peptide" evidence="6">
    <location>
        <begin position="1"/>
        <end position="29"/>
    </location>
</feature>
<organism evidence="7 8">
    <name type="scientific">Elaeis guineensis var. tenera</name>
    <name type="common">Oil palm</name>
    <dbReference type="NCBI Taxonomy" id="51953"/>
    <lineage>
        <taxon>Eukaryota</taxon>
        <taxon>Viridiplantae</taxon>
        <taxon>Streptophyta</taxon>
        <taxon>Embryophyta</taxon>
        <taxon>Tracheophyta</taxon>
        <taxon>Spermatophyta</taxon>
        <taxon>Magnoliopsida</taxon>
        <taxon>Liliopsida</taxon>
        <taxon>Arecaceae</taxon>
        <taxon>Arecoideae</taxon>
        <taxon>Cocoseae</taxon>
        <taxon>Elaeidinae</taxon>
        <taxon>Elaeis</taxon>
    </lineage>
</organism>
<keyword evidence="4" id="KW-0560">Oxidoreductase</keyword>
<evidence type="ECO:0000313" key="8">
    <source>
        <dbReference type="RefSeq" id="XP_010907207.2"/>
    </source>
</evidence>
<dbReference type="Proteomes" id="UP000504607">
    <property type="component" value="Unplaced"/>
</dbReference>
<gene>
    <name evidence="8" type="primary">LOC105033918</name>
</gene>
<keyword evidence="2" id="KW-0349">Heme</keyword>
<dbReference type="KEGG" id="egu:105033918"/>
<evidence type="ECO:0000256" key="3">
    <source>
        <dbReference type="ARBA" id="ARBA00022723"/>
    </source>
</evidence>
<dbReference type="RefSeq" id="XP_010907207.2">
    <property type="nucleotide sequence ID" value="XM_010908905.2"/>
</dbReference>
<evidence type="ECO:0000256" key="4">
    <source>
        <dbReference type="ARBA" id="ARBA00023002"/>
    </source>
</evidence>